<evidence type="ECO:0000313" key="3">
    <source>
        <dbReference type="Proteomes" id="UP001168528"/>
    </source>
</evidence>
<proteinExistence type="predicted"/>
<dbReference type="InterPro" id="IPR006626">
    <property type="entry name" value="PbH1"/>
</dbReference>
<dbReference type="InterPro" id="IPR008979">
    <property type="entry name" value="Galactose-bd-like_sf"/>
</dbReference>
<feature type="non-terminal residue" evidence="2">
    <location>
        <position position="490"/>
    </location>
</feature>
<evidence type="ECO:0000259" key="1">
    <source>
        <dbReference type="Pfam" id="PF13229"/>
    </source>
</evidence>
<organism evidence="2 3">
    <name type="scientific">Rhodocytophaga aerolata</name>
    <dbReference type="NCBI Taxonomy" id="455078"/>
    <lineage>
        <taxon>Bacteria</taxon>
        <taxon>Pseudomonadati</taxon>
        <taxon>Bacteroidota</taxon>
        <taxon>Cytophagia</taxon>
        <taxon>Cytophagales</taxon>
        <taxon>Rhodocytophagaceae</taxon>
        <taxon>Rhodocytophaga</taxon>
    </lineage>
</organism>
<protein>
    <submittedName>
        <fullName evidence="2">Right-handed parallel beta-helix repeat-containing protein</fullName>
    </submittedName>
</protein>
<dbReference type="Gene3D" id="2.160.20.10">
    <property type="entry name" value="Single-stranded right-handed beta-helix, Pectin lyase-like"/>
    <property type="match status" value="1"/>
</dbReference>
<dbReference type="InterPro" id="IPR011050">
    <property type="entry name" value="Pectin_lyase_fold/virulence"/>
</dbReference>
<evidence type="ECO:0000313" key="2">
    <source>
        <dbReference type="EMBL" id="MDO1451976.1"/>
    </source>
</evidence>
<name>A0ABT8RJI2_9BACT</name>
<dbReference type="RefSeq" id="WP_302042769.1">
    <property type="nucleotide sequence ID" value="NZ_JAUKPO010000149.1"/>
</dbReference>
<reference evidence="2" key="1">
    <citation type="submission" date="2023-07" db="EMBL/GenBank/DDBJ databases">
        <title>The genome sequence of Rhodocytophaga aerolata KACC 12507.</title>
        <authorList>
            <person name="Zhang X."/>
        </authorList>
    </citation>
    <scope>NUCLEOTIDE SEQUENCE</scope>
    <source>
        <strain evidence="2">KACC 12507</strain>
    </source>
</reference>
<dbReference type="Proteomes" id="UP001168528">
    <property type="component" value="Unassembled WGS sequence"/>
</dbReference>
<sequence>TTDVTVANCNITFSGGDAVYGFYTKNFTLENSVINNTYNDVVSMTWECPGATIRNNQIKNVGYIVGMGGSNNFTYQAIIAMGNNVKIENNSIINTGYNPLSFRGNNSIVSKNYVENFCYIKDDGGAIHTWNNLDGGSTTLYGQKVIDNIILKGTGAPEGTANPALRLAKGVYMDDNTANVEIARNTVSDCTYGLYVHNSRNLNIHSNTFFDNRDYQVLMEHDKVAADKPIRNVTFKYNVLASKEKGQELMALFTKDNDISQFGSFSNNYYTRTISTSVIAVTAITNRYGSSQSINRYNLNAWKKVHGHESGSAENKPMPHYRINRLTSSNKFPNKSFDSNVSGILSYHSGGSLRINWDNTNKLSSGGSMRASFAYKTGKDAHFRGNVGSVDKNKKYIVKFSVLSSNADRTLQIGLMNNNVTNQYLESRTYKSTTSRTDYEFLFEPTGSTSSAALRFDFGESDGTLWVDNVEVYEADITMDAGHVRLEHNP</sequence>
<dbReference type="InterPro" id="IPR022441">
    <property type="entry name" value="Para_beta_helix_rpt-2"/>
</dbReference>
<accession>A0ABT8RJI2</accession>
<comment type="caution">
    <text evidence="2">The sequence shown here is derived from an EMBL/GenBank/DDBJ whole genome shotgun (WGS) entry which is preliminary data.</text>
</comment>
<dbReference type="Pfam" id="PF13229">
    <property type="entry name" value="Beta_helix"/>
    <property type="match status" value="1"/>
</dbReference>
<dbReference type="Gene3D" id="2.60.120.260">
    <property type="entry name" value="Galactose-binding domain-like"/>
    <property type="match status" value="1"/>
</dbReference>
<gene>
    <name evidence="2" type="ORF">Q0590_37250</name>
</gene>
<keyword evidence="3" id="KW-1185">Reference proteome</keyword>
<dbReference type="InterPro" id="IPR012334">
    <property type="entry name" value="Pectin_lyas_fold"/>
</dbReference>
<feature type="non-terminal residue" evidence="2">
    <location>
        <position position="1"/>
    </location>
</feature>
<dbReference type="NCBIfam" id="TIGR03804">
    <property type="entry name" value="para_beta_helix"/>
    <property type="match status" value="1"/>
</dbReference>
<feature type="domain" description="Right handed beta helix" evidence="1">
    <location>
        <begin position="74"/>
        <end position="220"/>
    </location>
</feature>
<dbReference type="SUPFAM" id="SSF49785">
    <property type="entry name" value="Galactose-binding domain-like"/>
    <property type="match status" value="1"/>
</dbReference>
<dbReference type="SMART" id="SM00710">
    <property type="entry name" value="PbH1"/>
    <property type="match status" value="5"/>
</dbReference>
<dbReference type="EMBL" id="JAUKPO010000149">
    <property type="protein sequence ID" value="MDO1451976.1"/>
    <property type="molecule type" value="Genomic_DNA"/>
</dbReference>
<dbReference type="InterPro" id="IPR039448">
    <property type="entry name" value="Beta_helix"/>
</dbReference>
<dbReference type="SUPFAM" id="SSF51126">
    <property type="entry name" value="Pectin lyase-like"/>
    <property type="match status" value="2"/>
</dbReference>